<keyword evidence="2" id="KW-1185">Reference proteome</keyword>
<evidence type="ECO:0000313" key="1">
    <source>
        <dbReference type="EMBL" id="OIS96709.1"/>
    </source>
</evidence>
<proteinExistence type="predicted"/>
<dbReference type="STRING" id="49451.A0A1J6HV62"/>
<accession>A0A1J6HV62</accession>
<evidence type="ECO:0000313" key="2">
    <source>
        <dbReference type="Proteomes" id="UP000187609"/>
    </source>
</evidence>
<gene>
    <name evidence="1" type="ORF">A4A49_51621</name>
</gene>
<sequence>TYCSWTCRYGESILDADVSSLRIVRKNGKAALNTTAKYLLTYCKCTKGARSRYNIHKDKKHITALHMTIGQDTSLVEEEILNSDNSILIERDTKGNTVLHIAT</sequence>
<organism evidence="1 2">
    <name type="scientific">Nicotiana attenuata</name>
    <name type="common">Coyote tobacco</name>
    <dbReference type="NCBI Taxonomy" id="49451"/>
    <lineage>
        <taxon>Eukaryota</taxon>
        <taxon>Viridiplantae</taxon>
        <taxon>Streptophyta</taxon>
        <taxon>Embryophyta</taxon>
        <taxon>Tracheophyta</taxon>
        <taxon>Spermatophyta</taxon>
        <taxon>Magnoliopsida</taxon>
        <taxon>eudicotyledons</taxon>
        <taxon>Gunneridae</taxon>
        <taxon>Pentapetalae</taxon>
        <taxon>asterids</taxon>
        <taxon>lamiids</taxon>
        <taxon>Solanales</taxon>
        <taxon>Solanaceae</taxon>
        <taxon>Nicotianoideae</taxon>
        <taxon>Nicotianeae</taxon>
        <taxon>Nicotiana</taxon>
    </lineage>
</organism>
<dbReference type="Gramene" id="OIS96709">
    <property type="protein sequence ID" value="OIS96709"/>
    <property type="gene ID" value="A4A49_51621"/>
</dbReference>
<dbReference type="Proteomes" id="UP000187609">
    <property type="component" value="Unassembled WGS sequence"/>
</dbReference>
<feature type="non-terminal residue" evidence="1">
    <location>
        <position position="1"/>
    </location>
</feature>
<dbReference type="EMBL" id="MJEQ01037193">
    <property type="protein sequence ID" value="OIS96709.1"/>
    <property type="molecule type" value="Genomic_DNA"/>
</dbReference>
<dbReference type="SMR" id="A0A1J6HV62"/>
<dbReference type="AlphaFoldDB" id="A0A1J6HV62"/>
<protein>
    <submittedName>
        <fullName evidence="1">Ankyrin repeat-containing protein</fullName>
    </submittedName>
</protein>
<name>A0A1J6HV62_NICAT</name>
<comment type="caution">
    <text evidence="1">The sequence shown here is derived from an EMBL/GenBank/DDBJ whole genome shotgun (WGS) entry which is preliminary data.</text>
</comment>
<reference evidence="1" key="1">
    <citation type="submission" date="2016-11" db="EMBL/GenBank/DDBJ databases">
        <title>The genome of Nicotiana attenuata.</title>
        <authorList>
            <person name="Xu S."/>
            <person name="Brockmoeller T."/>
            <person name="Gaquerel E."/>
            <person name="Navarro A."/>
            <person name="Kuhl H."/>
            <person name="Gase K."/>
            <person name="Ling Z."/>
            <person name="Zhou W."/>
            <person name="Kreitzer C."/>
            <person name="Stanke M."/>
            <person name="Tang H."/>
            <person name="Lyons E."/>
            <person name="Pandey P."/>
            <person name="Pandey S.P."/>
            <person name="Timmermann B."/>
            <person name="Baldwin I.T."/>
        </authorList>
    </citation>
    <scope>NUCLEOTIDE SEQUENCE [LARGE SCALE GENOMIC DNA]</scope>
    <source>
        <strain evidence="1">UT</strain>
    </source>
</reference>